<name>A0A6V7QJY6_ANACO</name>
<evidence type="ECO:0000256" key="2">
    <source>
        <dbReference type="SAM" id="MobiDB-lite"/>
    </source>
</evidence>
<evidence type="ECO:0000313" key="4">
    <source>
        <dbReference type="EMBL" id="CAD1843217.1"/>
    </source>
</evidence>
<organism evidence="4">
    <name type="scientific">Ananas comosus var. bracteatus</name>
    <name type="common">red pineapple</name>
    <dbReference type="NCBI Taxonomy" id="296719"/>
    <lineage>
        <taxon>Eukaryota</taxon>
        <taxon>Viridiplantae</taxon>
        <taxon>Streptophyta</taxon>
        <taxon>Embryophyta</taxon>
        <taxon>Tracheophyta</taxon>
        <taxon>Spermatophyta</taxon>
        <taxon>Magnoliopsida</taxon>
        <taxon>Liliopsida</taxon>
        <taxon>Poales</taxon>
        <taxon>Bromeliaceae</taxon>
        <taxon>Bromelioideae</taxon>
        <taxon>Ananas</taxon>
    </lineage>
</organism>
<keyword evidence="1" id="KW-0813">Transport</keyword>
<keyword evidence="1" id="KW-0809">Transit peptide</keyword>
<dbReference type="Gene3D" id="3.40.50.1000">
    <property type="entry name" value="HAD superfamily/HAD-like"/>
    <property type="match status" value="1"/>
</dbReference>
<dbReference type="GO" id="GO:0015031">
    <property type="term" value="P:protein transport"/>
    <property type="evidence" value="ECO:0007669"/>
    <property type="project" value="UniProtKB-KW"/>
</dbReference>
<feature type="compositionally biased region" description="Basic residues" evidence="2">
    <location>
        <begin position="84"/>
        <end position="94"/>
    </location>
</feature>
<keyword evidence="1" id="KW-0653">Protein transport</keyword>
<proteinExistence type="inferred from homology"/>
<comment type="subunit">
    <text evidence="1">Component of the TIM23 complex.</text>
</comment>
<feature type="region of interest" description="Disordered" evidence="2">
    <location>
        <begin position="80"/>
        <end position="102"/>
    </location>
</feature>
<dbReference type="Pfam" id="PF03031">
    <property type="entry name" value="NIF"/>
    <property type="match status" value="1"/>
</dbReference>
<feature type="compositionally biased region" description="Basic residues" evidence="2">
    <location>
        <begin position="14"/>
        <end position="31"/>
    </location>
</feature>
<keyword evidence="1" id="KW-0811">Translocation</keyword>
<dbReference type="EMBL" id="LR862136">
    <property type="protein sequence ID" value="CAD1843217.1"/>
    <property type="molecule type" value="Genomic_DNA"/>
</dbReference>
<dbReference type="SUPFAM" id="SSF56784">
    <property type="entry name" value="HAD-like"/>
    <property type="match status" value="1"/>
</dbReference>
<dbReference type="InterPro" id="IPR004274">
    <property type="entry name" value="FCP1_dom"/>
</dbReference>
<evidence type="ECO:0000256" key="1">
    <source>
        <dbReference type="RuleBase" id="RU365079"/>
    </source>
</evidence>
<comment type="subcellular location">
    <subcellularLocation>
        <location evidence="1">Mitochondrion inner membrane</location>
        <topology evidence="1">Single-pass membrane protein</topology>
    </subcellularLocation>
</comment>
<feature type="region of interest" description="Disordered" evidence="2">
    <location>
        <begin position="116"/>
        <end position="145"/>
    </location>
</feature>
<reference evidence="4" key="1">
    <citation type="submission" date="2020-07" db="EMBL/GenBank/DDBJ databases">
        <authorList>
            <person name="Lin J."/>
        </authorList>
    </citation>
    <scope>NUCLEOTIDE SEQUENCE</scope>
</reference>
<comment type="similarity">
    <text evidence="1">Belongs to the TIM50 family.</text>
</comment>
<dbReference type="InterPro" id="IPR036412">
    <property type="entry name" value="HAD-like_sf"/>
</dbReference>
<protein>
    <recommendedName>
        <fullName evidence="1">Mitochondrial import inner membrane translocase subunit TIM50</fullName>
    </recommendedName>
</protein>
<feature type="domain" description="FCP1 homology" evidence="3">
    <location>
        <begin position="149"/>
        <end position="259"/>
    </location>
</feature>
<dbReference type="PANTHER" id="PTHR12210">
    <property type="entry name" value="DULLARD PROTEIN PHOSPHATASE"/>
    <property type="match status" value="1"/>
</dbReference>
<dbReference type="AlphaFoldDB" id="A0A6V7QJY6"/>
<dbReference type="SMART" id="SM00577">
    <property type="entry name" value="CPDc"/>
    <property type="match status" value="1"/>
</dbReference>
<sequence>MVSKTPTKPAKISPKSKPRHHRTPKPVCRHHHRRCAKPSPLKSFAVSIDRSIRSCRRRLVKLFANLAIFGTPNRHKNGFLAAGSHHHPPRHPRLSKLSSSAGCGSSGVITGFRRLKSTPEKHPSPPAAAAAAAANGNNRKPLPPLSCPAKKTIFLDLDETLVHSKTDPAPSITTSPSDRRSTARPSPSTCSSAPESTNSSAKRRRISSSKLGGKFVKDLSAVGRELDRVVIVDDNPNTYIFQPENAVPMSPFVDNLADRELWKLRKFLQVANTHEDMKEAIKYYLANFRDRK</sequence>
<comment type="function">
    <text evidence="1">Essential component of the TIM23 complex, a complex that mediates the translocation of transit peptide-containing proteins across the mitochondrial inner membrane.</text>
</comment>
<feature type="region of interest" description="Disordered" evidence="2">
    <location>
        <begin position="164"/>
        <end position="206"/>
    </location>
</feature>
<dbReference type="InterPro" id="IPR050365">
    <property type="entry name" value="TIM50"/>
</dbReference>
<dbReference type="GO" id="GO:0005744">
    <property type="term" value="C:TIM23 mitochondrial import inner membrane translocase complex"/>
    <property type="evidence" value="ECO:0007669"/>
    <property type="project" value="UniProtKB-UniRule"/>
</dbReference>
<dbReference type="InterPro" id="IPR023214">
    <property type="entry name" value="HAD_sf"/>
</dbReference>
<accession>A0A6V7QJY6</accession>
<feature type="compositionally biased region" description="Polar residues" evidence="2">
    <location>
        <begin position="183"/>
        <end position="198"/>
    </location>
</feature>
<keyword evidence="1" id="KW-0496">Mitochondrion</keyword>
<evidence type="ECO:0000259" key="3">
    <source>
        <dbReference type="SMART" id="SM00577"/>
    </source>
</evidence>
<gene>
    <name evidence="4" type="ORF">CB5_LOCUS26428</name>
</gene>
<feature type="region of interest" description="Disordered" evidence="2">
    <location>
        <begin position="1"/>
        <end position="31"/>
    </location>
</feature>